<dbReference type="Pfam" id="PF18735">
    <property type="entry name" value="HEPN_RiboL-PSP"/>
    <property type="match status" value="1"/>
</dbReference>
<dbReference type="RefSeq" id="WP_007196177.1">
    <property type="nucleotide sequence ID" value="NZ_CM002917.1"/>
</dbReference>
<feature type="domain" description="RiboL-PSP-HEPN" evidence="1">
    <location>
        <begin position="5"/>
        <end position="166"/>
    </location>
</feature>
<evidence type="ECO:0000259" key="1">
    <source>
        <dbReference type="Pfam" id="PF18735"/>
    </source>
</evidence>
<keyword evidence="3" id="KW-1185">Reference proteome</keyword>
<dbReference type="EMBL" id="ABIA03000002">
    <property type="protein sequence ID" value="EDQ34916.1"/>
    <property type="molecule type" value="Genomic_DNA"/>
</dbReference>
<organism evidence="2 3">
    <name type="scientific">Hoeflea phototrophica (strain DSM 17068 / NCIMB 14078 / DFL-43)</name>
    <dbReference type="NCBI Taxonomy" id="411684"/>
    <lineage>
        <taxon>Bacteria</taxon>
        <taxon>Pseudomonadati</taxon>
        <taxon>Pseudomonadota</taxon>
        <taxon>Alphaproteobacteria</taxon>
        <taxon>Hyphomicrobiales</taxon>
        <taxon>Rhizobiaceae</taxon>
        <taxon>Hoeflea</taxon>
    </lineage>
</organism>
<sequence length="168" mass="19675">MSYSDRFALVEDYLAHVDPMMAALEDPFVEGRYTGFIAISAVTAYELAIKDIFYDFADKKHTVLGDMTRARFFRLNGKIKLDDLKKEHIKMFGDKYLDRFKRNLEKAENDYVRAYSKSPKTAYNNVITWRHQFVHEGTMPNTTNYAEIKEQYTAGKEVVHCLFKSMVR</sequence>
<protein>
    <recommendedName>
        <fullName evidence="1">RiboL-PSP-HEPN domain-containing protein</fullName>
    </recommendedName>
</protein>
<dbReference type="AlphaFoldDB" id="A9D035"/>
<dbReference type="OrthoDB" id="1069883at2"/>
<comment type="caution">
    <text evidence="2">The sequence shown here is derived from an EMBL/GenBank/DDBJ whole genome shotgun (WGS) entry which is preliminary data.</text>
</comment>
<dbReference type="Proteomes" id="UP000004291">
    <property type="component" value="Chromosome"/>
</dbReference>
<evidence type="ECO:0000313" key="3">
    <source>
        <dbReference type="Proteomes" id="UP000004291"/>
    </source>
</evidence>
<proteinExistence type="predicted"/>
<reference evidence="2 3" key="2">
    <citation type="submission" date="2012-06" db="EMBL/GenBank/DDBJ databases">
        <authorList>
            <person name="Fiebig A."/>
        </authorList>
    </citation>
    <scope>NUCLEOTIDE SEQUENCE [LARGE SCALE GENOMIC DNA]</scope>
    <source>
        <strain evidence="2 3">DFL-43</strain>
    </source>
</reference>
<evidence type="ECO:0000313" key="2">
    <source>
        <dbReference type="EMBL" id="EDQ34916.1"/>
    </source>
</evidence>
<name>A9D035_HOEPD</name>
<gene>
    <name evidence="2" type="ORF">HPDFL43_01925</name>
</gene>
<dbReference type="eggNOG" id="ENOG5034132">
    <property type="taxonomic scope" value="Bacteria"/>
</dbReference>
<dbReference type="HOGENOM" id="CLU_1584230_0_0_5"/>
<reference evidence="2 3" key="1">
    <citation type="submission" date="2007-10" db="EMBL/GenBank/DDBJ databases">
        <authorList>
            <person name="Wagner-Dobler I."/>
            <person name="Ferriera S."/>
            <person name="Johnson J."/>
            <person name="Kravitz S."/>
            <person name="Beeson K."/>
            <person name="Sutton G."/>
            <person name="Rogers Y.-H."/>
            <person name="Friedman R."/>
            <person name="Frazier M."/>
            <person name="Venter J.C."/>
        </authorList>
    </citation>
    <scope>NUCLEOTIDE SEQUENCE [LARGE SCALE GENOMIC DNA]</scope>
    <source>
        <strain evidence="2 3">DFL-43</strain>
    </source>
</reference>
<dbReference type="InterPro" id="IPR041519">
    <property type="entry name" value="HEPN_RiboL-PSP"/>
</dbReference>
<accession>A9D035</accession>